<feature type="compositionally biased region" description="Basic and acidic residues" evidence="1">
    <location>
        <begin position="337"/>
        <end position="362"/>
    </location>
</feature>
<sequence length="460" mass="51098">MFRSLPSLRSSGRTLPVAASLAGSRSQPSITRQPLYRLDARRAAIRFASSSSQPPKPPSADEERDRLAHQKLEPNPEGVSSTSSVRTVLESSEGATREPPGVHSSLKHDIDVVKDTFRLDTVPRESHILGLAGTLPYLATSVSTVFLALNLNTDIPSGNRFYNMIFMEHETAQYLLDLIEPLQLGYGAVIISFLGAIHWGLEYAEKKPQHDRTRFRYGTGLAASIVAWPTVLMPLEYALTTQFGAFVALYYADSRATRKGWAPPWYAKYRFLLTAMVGLAIFISLVGRAEVSQRAALNKKSLRSRVEESGIADKHTDWAKLEKEEKDRIRKEKAKKAREEGQAEKRKSQDEKKGKDKKKDEKQDDNDEGSAKEKGDEEDDSQDNQKGKAKGDDKPKDDDKSEDGDESKDSGKSKDSDKPKGGNKSKDTDDSKDGESDQDQEKTDQDSESNKGGNDSKQDK</sequence>
<feature type="transmembrane region" description="Helical" evidence="2">
    <location>
        <begin position="225"/>
        <end position="251"/>
    </location>
</feature>
<dbReference type="Pfam" id="PF11911">
    <property type="entry name" value="DUF3429"/>
    <property type="match status" value="1"/>
</dbReference>
<evidence type="ECO:0008006" key="5">
    <source>
        <dbReference type="Google" id="ProtNLM"/>
    </source>
</evidence>
<keyword evidence="2" id="KW-0812">Transmembrane</keyword>
<reference evidence="3 4" key="1">
    <citation type="submission" date="2017-02" db="EMBL/GenBank/DDBJ databases">
        <title>Genomes of Trichoderma spp. with biocontrol activity.</title>
        <authorList>
            <person name="Gardiner D."/>
            <person name="Kazan K."/>
            <person name="Vos C."/>
            <person name="Harvey P."/>
        </authorList>
    </citation>
    <scope>NUCLEOTIDE SEQUENCE [LARGE SCALE GENOMIC DNA]</scope>
    <source>
        <strain evidence="3 4">Tr1</strain>
    </source>
</reference>
<evidence type="ECO:0000256" key="1">
    <source>
        <dbReference type="SAM" id="MobiDB-lite"/>
    </source>
</evidence>
<comment type="caution">
    <text evidence="3">The sequence shown here is derived from an EMBL/GenBank/DDBJ whole genome shotgun (WGS) entry which is preliminary data.</text>
</comment>
<dbReference type="PANTHER" id="PTHR15887">
    <property type="entry name" value="TRANSMEMBRANE PROTEIN 69"/>
    <property type="match status" value="1"/>
</dbReference>
<evidence type="ECO:0000256" key="2">
    <source>
        <dbReference type="SAM" id="Phobius"/>
    </source>
</evidence>
<feature type="region of interest" description="Disordered" evidence="1">
    <location>
        <begin position="326"/>
        <end position="460"/>
    </location>
</feature>
<evidence type="ECO:0000313" key="4">
    <source>
        <dbReference type="Proteomes" id="UP000236290"/>
    </source>
</evidence>
<proteinExistence type="predicted"/>
<dbReference type="AlphaFoldDB" id="A0A2K0UHY8"/>
<feature type="transmembrane region" description="Helical" evidence="2">
    <location>
        <begin position="128"/>
        <end position="149"/>
    </location>
</feature>
<feature type="compositionally biased region" description="Polar residues" evidence="1">
    <location>
        <begin position="78"/>
        <end position="94"/>
    </location>
</feature>
<feature type="transmembrane region" description="Helical" evidence="2">
    <location>
        <begin position="184"/>
        <end position="204"/>
    </location>
</feature>
<organism evidence="3 4">
    <name type="scientific">Trichoderma harzianum</name>
    <name type="common">Hypocrea lixii</name>
    <dbReference type="NCBI Taxonomy" id="5544"/>
    <lineage>
        <taxon>Eukaryota</taxon>
        <taxon>Fungi</taxon>
        <taxon>Dikarya</taxon>
        <taxon>Ascomycota</taxon>
        <taxon>Pezizomycotina</taxon>
        <taxon>Sordariomycetes</taxon>
        <taxon>Hypocreomycetidae</taxon>
        <taxon>Hypocreales</taxon>
        <taxon>Hypocreaceae</taxon>
        <taxon>Trichoderma</taxon>
    </lineage>
</organism>
<accession>A0A2K0UHY8</accession>
<feature type="compositionally biased region" description="Basic and acidic residues" evidence="1">
    <location>
        <begin position="59"/>
        <end position="74"/>
    </location>
</feature>
<feature type="compositionally biased region" description="Basic and acidic residues" evidence="1">
    <location>
        <begin position="407"/>
        <end position="460"/>
    </location>
</feature>
<keyword evidence="2" id="KW-1133">Transmembrane helix</keyword>
<keyword evidence="2" id="KW-0472">Membrane</keyword>
<gene>
    <name evidence="3" type="ORF">THARTR1_02399</name>
</gene>
<feature type="region of interest" description="Disordered" evidence="1">
    <location>
        <begin position="1"/>
        <end position="105"/>
    </location>
</feature>
<name>A0A2K0UHY8_TRIHA</name>
<dbReference type="Proteomes" id="UP000236290">
    <property type="component" value="Unassembled WGS sequence"/>
</dbReference>
<dbReference type="OrthoDB" id="194289at2759"/>
<dbReference type="PANTHER" id="PTHR15887:SF1">
    <property type="entry name" value="TRANSMEMBRANE PROTEIN 69"/>
    <property type="match status" value="1"/>
</dbReference>
<dbReference type="EMBL" id="MTYI01000027">
    <property type="protein sequence ID" value="PNP57402.1"/>
    <property type="molecule type" value="Genomic_DNA"/>
</dbReference>
<feature type="compositionally biased region" description="Polar residues" evidence="1">
    <location>
        <begin position="23"/>
        <end position="32"/>
    </location>
</feature>
<feature type="compositionally biased region" description="Basic and acidic residues" evidence="1">
    <location>
        <begin position="383"/>
        <end position="399"/>
    </location>
</feature>
<dbReference type="InterPro" id="IPR021836">
    <property type="entry name" value="DUF3429"/>
</dbReference>
<feature type="transmembrane region" description="Helical" evidence="2">
    <location>
        <begin position="271"/>
        <end position="291"/>
    </location>
</feature>
<protein>
    <recommendedName>
        <fullName evidence="5">Mitochondrial inner membrane protein 1</fullName>
    </recommendedName>
</protein>
<evidence type="ECO:0000313" key="3">
    <source>
        <dbReference type="EMBL" id="PNP57402.1"/>
    </source>
</evidence>